<protein>
    <submittedName>
        <fullName evidence="2">Uncharacterized protein</fullName>
    </submittedName>
</protein>
<evidence type="ECO:0000313" key="2">
    <source>
        <dbReference type="EMBL" id="ELQ32400.1"/>
    </source>
</evidence>
<gene>
    <name evidence="2" type="ORF">OOU_Y34scaffold01171g6</name>
</gene>
<reference evidence="2" key="1">
    <citation type="journal article" date="2012" name="PLoS Genet.">
        <title>Comparative analysis of the genomes of two field isolates of the rice blast fungus Magnaporthe oryzae.</title>
        <authorList>
            <person name="Xue M."/>
            <person name="Yang J."/>
            <person name="Li Z."/>
            <person name="Hu S."/>
            <person name="Yao N."/>
            <person name="Dean R.A."/>
            <person name="Zhao W."/>
            <person name="Shen M."/>
            <person name="Zhang H."/>
            <person name="Li C."/>
            <person name="Liu L."/>
            <person name="Cao L."/>
            <person name="Xu X."/>
            <person name="Xing Y."/>
            <person name="Hsiang T."/>
            <person name="Zhang Z."/>
            <person name="Xu J.R."/>
            <person name="Peng Y.L."/>
        </authorList>
    </citation>
    <scope>NUCLEOTIDE SEQUENCE</scope>
    <source>
        <strain evidence="2">Y34</strain>
    </source>
</reference>
<feature type="compositionally biased region" description="Polar residues" evidence="1">
    <location>
        <begin position="144"/>
        <end position="155"/>
    </location>
</feature>
<proteinExistence type="predicted"/>
<dbReference type="Proteomes" id="UP000011086">
    <property type="component" value="Unassembled WGS sequence"/>
</dbReference>
<evidence type="ECO:0000256" key="1">
    <source>
        <dbReference type="SAM" id="MobiDB-lite"/>
    </source>
</evidence>
<name>A0AA97NLL9_PYRO3</name>
<organism evidence="2">
    <name type="scientific">Pyricularia oryzae (strain Y34)</name>
    <name type="common">Rice blast fungus</name>
    <name type="synonym">Magnaporthe oryzae</name>
    <dbReference type="NCBI Taxonomy" id="1143189"/>
    <lineage>
        <taxon>Eukaryota</taxon>
        <taxon>Fungi</taxon>
        <taxon>Dikarya</taxon>
        <taxon>Ascomycota</taxon>
        <taxon>Pezizomycotina</taxon>
        <taxon>Sordariomycetes</taxon>
        <taxon>Sordariomycetidae</taxon>
        <taxon>Magnaporthales</taxon>
        <taxon>Pyriculariaceae</taxon>
        <taxon>Pyricularia</taxon>
    </lineage>
</organism>
<sequence length="171" mass="18654">MEPSSCGFKSRAHPTAIAAAAWTVLYHVSRLSFEIVGELHLAYGTANLLTEALIIAGLGFVVRSLPNKNVGVLLGSRGVCLIFTIGSLSTQASDYYLGRLLQQISDNISIVSICLPMIVQFMEKNEQNKNIQDPRISSMGHLHNAQSSSTLSSNRQNDDFELDSVENIMRG</sequence>
<feature type="region of interest" description="Disordered" evidence="1">
    <location>
        <begin position="134"/>
        <end position="156"/>
    </location>
</feature>
<dbReference type="AlphaFoldDB" id="A0AA97NLL9"/>
<accession>A0AA97NLL9</accession>
<dbReference type="EMBL" id="JH793173">
    <property type="protein sequence ID" value="ELQ32400.1"/>
    <property type="molecule type" value="Genomic_DNA"/>
</dbReference>